<protein>
    <recommendedName>
        <fullName evidence="8 10">Phosphate acyltransferase</fullName>
        <ecNumber evidence="8 10">2.3.1.274</ecNumber>
    </recommendedName>
    <alternativeName>
        <fullName evidence="10">Acyl-ACP phosphotransacylase</fullName>
    </alternativeName>
    <alternativeName>
        <fullName evidence="10">Acyl-[acyl-carrier-protein]--phosphate acyltransferase</fullName>
    </alternativeName>
    <alternativeName>
        <fullName evidence="10">Phosphate-acyl-ACP acyltransferase</fullName>
    </alternativeName>
</protein>
<dbReference type="EC" id="2.3.1.274" evidence="8 10"/>
<comment type="similarity">
    <text evidence="10">Belongs to the PlsX family.</text>
</comment>
<comment type="subcellular location">
    <subcellularLocation>
        <location evidence="10">Cytoplasm</location>
    </subcellularLocation>
    <text evidence="10">Associated with the membrane possibly through PlsY.</text>
</comment>
<evidence type="ECO:0000256" key="5">
    <source>
        <dbReference type="ARBA" id="ARBA00023098"/>
    </source>
</evidence>
<comment type="function">
    <text evidence="10">Catalyzes the reversible formation of acyl-phosphate (acyl-PO(4)) from acyl-[acyl-carrier-protein] (acyl-ACP). This enzyme utilizes acyl-ACP as fatty acyl donor, but not acyl-CoA.</text>
</comment>
<evidence type="ECO:0000256" key="10">
    <source>
        <dbReference type="HAMAP-Rule" id="MF_00019"/>
    </source>
</evidence>
<dbReference type="InterPro" id="IPR012281">
    <property type="entry name" value="Phospholipid_synth_PlsX-like"/>
</dbReference>
<dbReference type="SUPFAM" id="SSF53659">
    <property type="entry name" value="Isocitrate/Isopropylmalate dehydrogenase-like"/>
    <property type="match status" value="1"/>
</dbReference>
<evidence type="ECO:0000256" key="4">
    <source>
        <dbReference type="ARBA" id="ARBA00022679"/>
    </source>
</evidence>
<evidence type="ECO:0000256" key="1">
    <source>
        <dbReference type="ARBA" id="ARBA00001232"/>
    </source>
</evidence>
<dbReference type="Gene3D" id="3.40.718.10">
    <property type="entry name" value="Isopropylmalate Dehydrogenase"/>
    <property type="match status" value="1"/>
</dbReference>
<comment type="subunit">
    <text evidence="9 10">Homodimer. Probably interacts with PlsY.</text>
</comment>
<keyword evidence="6 10" id="KW-0594">Phospholipid biosynthesis</keyword>
<dbReference type="HAMAP" id="MF_00019">
    <property type="entry name" value="PlsX"/>
    <property type="match status" value="1"/>
</dbReference>
<dbReference type="InterPro" id="IPR003664">
    <property type="entry name" value="FA_synthesis"/>
</dbReference>
<dbReference type="EMBL" id="JBHUPG010000007">
    <property type="protein sequence ID" value="MFD2911090.1"/>
    <property type="molecule type" value="Genomic_DNA"/>
</dbReference>
<evidence type="ECO:0000256" key="7">
    <source>
        <dbReference type="ARBA" id="ARBA00023264"/>
    </source>
</evidence>
<evidence type="ECO:0000256" key="8">
    <source>
        <dbReference type="ARBA" id="ARBA00024069"/>
    </source>
</evidence>
<gene>
    <name evidence="10 11" type="primary">plsX</name>
    <name evidence="11" type="ORF">ACFS5P_04330</name>
</gene>
<keyword evidence="3 10" id="KW-0444">Lipid biosynthesis</keyword>
<keyword evidence="2 10" id="KW-0963">Cytoplasm</keyword>
<keyword evidence="11" id="KW-0012">Acyltransferase</keyword>
<dbReference type="Proteomes" id="UP001597561">
    <property type="component" value="Unassembled WGS sequence"/>
</dbReference>
<comment type="catalytic activity">
    <reaction evidence="1 10">
        <text>a fatty acyl-[ACP] + phosphate = an acyl phosphate + holo-[ACP]</text>
        <dbReference type="Rhea" id="RHEA:42292"/>
        <dbReference type="Rhea" id="RHEA-COMP:9685"/>
        <dbReference type="Rhea" id="RHEA-COMP:14125"/>
        <dbReference type="ChEBI" id="CHEBI:43474"/>
        <dbReference type="ChEBI" id="CHEBI:59918"/>
        <dbReference type="ChEBI" id="CHEBI:64479"/>
        <dbReference type="ChEBI" id="CHEBI:138651"/>
        <dbReference type="EC" id="2.3.1.274"/>
    </reaction>
</comment>
<keyword evidence="12" id="KW-1185">Reference proteome</keyword>
<evidence type="ECO:0000256" key="2">
    <source>
        <dbReference type="ARBA" id="ARBA00022490"/>
    </source>
</evidence>
<accession>A0ABW5ZFI1</accession>
<dbReference type="PANTHER" id="PTHR30100:SF1">
    <property type="entry name" value="PHOSPHATE ACYLTRANSFERASE"/>
    <property type="match status" value="1"/>
</dbReference>
<evidence type="ECO:0000313" key="12">
    <source>
        <dbReference type="Proteomes" id="UP001597561"/>
    </source>
</evidence>
<dbReference type="NCBIfam" id="TIGR00182">
    <property type="entry name" value="plsX"/>
    <property type="match status" value="1"/>
</dbReference>
<evidence type="ECO:0000313" key="11">
    <source>
        <dbReference type="EMBL" id="MFD2911090.1"/>
    </source>
</evidence>
<comment type="pathway">
    <text evidence="10">Lipid metabolism; phospholipid metabolism.</text>
</comment>
<dbReference type="GO" id="GO:0043811">
    <property type="term" value="F:phosphate:acyl-[acyl carrier protein] acyltransferase activity"/>
    <property type="evidence" value="ECO:0007669"/>
    <property type="project" value="UniProtKB-EC"/>
</dbReference>
<name>A0ABW5ZFI1_9BACL</name>
<dbReference type="Pfam" id="PF02504">
    <property type="entry name" value="FA_synthesis"/>
    <property type="match status" value="1"/>
</dbReference>
<dbReference type="PANTHER" id="PTHR30100">
    <property type="entry name" value="FATTY ACID/PHOSPHOLIPID SYNTHESIS PROTEIN PLSX"/>
    <property type="match status" value="1"/>
</dbReference>
<keyword evidence="5 10" id="KW-0443">Lipid metabolism</keyword>
<dbReference type="RefSeq" id="WP_204728659.1">
    <property type="nucleotide sequence ID" value="NZ_JAFBDK010000004.1"/>
</dbReference>
<evidence type="ECO:0000256" key="3">
    <source>
        <dbReference type="ARBA" id="ARBA00022516"/>
    </source>
</evidence>
<comment type="caution">
    <text evidence="11">The sequence shown here is derived from an EMBL/GenBank/DDBJ whole genome shotgun (WGS) entry which is preliminary data.</text>
</comment>
<keyword evidence="4 10" id="KW-0808">Transferase</keyword>
<reference evidence="12" key="1">
    <citation type="journal article" date="2019" name="Int. J. Syst. Evol. Microbiol.">
        <title>The Global Catalogue of Microorganisms (GCM) 10K type strain sequencing project: providing services to taxonomists for standard genome sequencing and annotation.</title>
        <authorList>
            <consortium name="The Broad Institute Genomics Platform"/>
            <consortium name="The Broad Institute Genome Sequencing Center for Infectious Disease"/>
            <person name="Wu L."/>
            <person name="Ma J."/>
        </authorList>
    </citation>
    <scope>NUCLEOTIDE SEQUENCE [LARGE SCALE GENOMIC DNA]</scope>
    <source>
        <strain evidence="12">KCTC 13528</strain>
    </source>
</reference>
<sequence>MIIAVDAMGGDNAPEEIVKGAVKAAAEQPSLTIRLYGDENKIKPLLNSESNIEVIHTNEMILSTDEPVRAVRRKKSASMVLAAQAVKDQEADACVSAGNTGALMAAGLFIVGRIKGIDRPALSPTLPTIDGQGFVMLDLGANADAKPEHLLQYAVMGSIYAEQVRGISNPTVGLLNIGTEEGKGNELTKQAYDLLKDSGLNFVGNVESRDLLNGVCDVVVTDGFTGNMVLKTIEGTAQALFGMLKETFTSSVKTKLAAGLVKNDLRNLKGKLDYTEYGGAGLFGLNAPVIKAHGSSNANAVYNAIKQAHTMAEHDVSGKISASLNQ</sequence>
<organism evidence="11 12">
    <name type="scientific">Jeotgalibacillus terrae</name>
    <dbReference type="NCBI Taxonomy" id="587735"/>
    <lineage>
        <taxon>Bacteria</taxon>
        <taxon>Bacillati</taxon>
        <taxon>Bacillota</taxon>
        <taxon>Bacilli</taxon>
        <taxon>Bacillales</taxon>
        <taxon>Caryophanaceae</taxon>
        <taxon>Jeotgalibacillus</taxon>
    </lineage>
</organism>
<evidence type="ECO:0000256" key="6">
    <source>
        <dbReference type="ARBA" id="ARBA00023209"/>
    </source>
</evidence>
<evidence type="ECO:0000256" key="9">
    <source>
        <dbReference type="ARBA" id="ARBA00046608"/>
    </source>
</evidence>
<proteinExistence type="inferred from homology"/>
<keyword evidence="7 10" id="KW-1208">Phospholipid metabolism</keyword>
<dbReference type="PIRSF" id="PIRSF002465">
    <property type="entry name" value="Phsphlp_syn_PlsX"/>
    <property type="match status" value="1"/>
</dbReference>